<dbReference type="InterPro" id="IPR000073">
    <property type="entry name" value="AB_hydrolase_1"/>
</dbReference>
<organism evidence="2 3">
    <name type="scientific">Pseudomonas jinjuensis</name>
    <dbReference type="NCBI Taxonomy" id="198616"/>
    <lineage>
        <taxon>Bacteria</taxon>
        <taxon>Pseudomonadati</taxon>
        <taxon>Pseudomonadota</taxon>
        <taxon>Gammaproteobacteria</taxon>
        <taxon>Pseudomonadales</taxon>
        <taxon>Pseudomonadaceae</taxon>
        <taxon>Pseudomonas</taxon>
    </lineage>
</organism>
<name>A0A1H0DN95_9PSED</name>
<dbReference type="OrthoDB" id="9785847at2"/>
<dbReference type="InterPro" id="IPR050266">
    <property type="entry name" value="AB_hydrolase_sf"/>
</dbReference>
<dbReference type="AlphaFoldDB" id="A0A1H0DN95"/>
<dbReference type="GO" id="GO:0016020">
    <property type="term" value="C:membrane"/>
    <property type="evidence" value="ECO:0007669"/>
    <property type="project" value="TreeGrafter"/>
</dbReference>
<dbReference type="RefSeq" id="WP_084314448.1">
    <property type="nucleotide sequence ID" value="NZ_FNIJ01000004.1"/>
</dbReference>
<accession>A0A1H0DN95</accession>
<dbReference type="PANTHER" id="PTHR43798:SF33">
    <property type="entry name" value="HYDROLASE, PUTATIVE (AFU_ORTHOLOGUE AFUA_2G14860)-RELATED"/>
    <property type="match status" value="1"/>
</dbReference>
<dbReference type="PANTHER" id="PTHR43798">
    <property type="entry name" value="MONOACYLGLYCEROL LIPASE"/>
    <property type="match status" value="1"/>
</dbReference>
<protein>
    <submittedName>
        <fullName evidence="2">HOMODA hydrolase</fullName>
    </submittedName>
</protein>
<dbReference type="InterPro" id="IPR029058">
    <property type="entry name" value="AB_hydrolase_fold"/>
</dbReference>
<dbReference type="EMBL" id="FNIJ01000004">
    <property type="protein sequence ID" value="SDN71650.1"/>
    <property type="molecule type" value="Genomic_DNA"/>
</dbReference>
<dbReference type="Pfam" id="PF00561">
    <property type="entry name" value="Abhydrolase_1"/>
    <property type="match status" value="1"/>
</dbReference>
<dbReference type="Gene3D" id="3.40.50.1820">
    <property type="entry name" value="alpha/beta hydrolase"/>
    <property type="match status" value="1"/>
</dbReference>
<proteinExistence type="predicted"/>
<dbReference type="PRINTS" id="PR00111">
    <property type="entry name" value="ABHYDROLASE"/>
</dbReference>
<dbReference type="Proteomes" id="UP000242957">
    <property type="component" value="Unassembled WGS sequence"/>
</dbReference>
<evidence type="ECO:0000259" key="1">
    <source>
        <dbReference type="Pfam" id="PF00561"/>
    </source>
</evidence>
<keyword evidence="2" id="KW-0378">Hydrolase</keyword>
<evidence type="ECO:0000313" key="2">
    <source>
        <dbReference type="EMBL" id="SDN71650.1"/>
    </source>
</evidence>
<dbReference type="GO" id="GO:0016787">
    <property type="term" value="F:hydrolase activity"/>
    <property type="evidence" value="ECO:0007669"/>
    <property type="project" value="UniProtKB-KW"/>
</dbReference>
<feature type="domain" description="AB hydrolase-1" evidence="1">
    <location>
        <begin position="35"/>
        <end position="277"/>
    </location>
</feature>
<sequence>MSLWLDFLGAEIRYIETPTFGSIRIAEAGKGNPEALMLMHGIGGHIEAYAKNVVALADSFHVVALDFVGHGLSAKRTDVDYIPSTYAALLGEVMDVLGIASAHISGESLGGWVAGLFAARNPQRVRRLVLNTAGGIPVVSEKGQQDLRDLDELNKRNFGKAPSVESVRQRMQWLMHESNWHLLDDELIGSRLVLYTRPDFQKSAPLMFGMLERVDELVQRGEMLPVEQLQCDTLFLWTRHNPIHDLPAAEAACARNPKARLYVMQAEAAHWPQYEAPEEFNRVMRSFLRTGEV</sequence>
<keyword evidence="3" id="KW-1185">Reference proteome</keyword>
<gene>
    <name evidence="2" type="ORF">SAMN05216193_104361</name>
</gene>
<reference evidence="3" key="1">
    <citation type="submission" date="2016-10" db="EMBL/GenBank/DDBJ databases">
        <authorList>
            <person name="Varghese N."/>
            <person name="Submissions S."/>
        </authorList>
    </citation>
    <scope>NUCLEOTIDE SEQUENCE [LARGE SCALE GENOMIC DNA]</scope>
    <source>
        <strain evidence="3">JCM 21621</strain>
    </source>
</reference>
<dbReference type="STRING" id="198616.SAMN05216193_104361"/>
<dbReference type="SUPFAM" id="SSF53474">
    <property type="entry name" value="alpha/beta-Hydrolases"/>
    <property type="match status" value="1"/>
</dbReference>
<evidence type="ECO:0000313" key="3">
    <source>
        <dbReference type="Proteomes" id="UP000242957"/>
    </source>
</evidence>